<evidence type="ECO:0000313" key="2">
    <source>
        <dbReference type="EMBL" id="OAP54975.1"/>
    </source>
</evidence>
<keyword evidence="3" id="KW-1185">Reference proteome</keyword>
<proteinExistence type="predicted"/>
<accession>A0A178Z7F3</accession>
<gene>
    <name evidence="2" type="ORF">AYL99_10675</name>
</gene>
<organism evidence="2 3">
    <name type="scientific">Fonsecaea erecta</name>
    <dbReference type="NCBI Taxonomy" id="1367422"/>
    <lineage>
        <taxon>Eukaryota</taxon>
        <taxon>Fungi</taxon>
        <taxon>Dikarya</taxon>
        <taxon>Ascomycota</taxon>
        <taxon>Pezizomycotina</taxon>
        <taxon>Eurotiomycetes</taxon>
        <taxon>Chaetothyriomycetidae</taxon>
        <taxon>Chaetothyriales</taxon>
        <taxon>Herpotrichiellaceae</taxon>
        <taxon>Fonsecaea</taxon>
    </lineage>
</organism>
<evidence type="ECO:0000313" key="3">
    <source>
        <dbReference type="Proteomes" id="UP000078343"/>
    </source>
</evidence>
<dbReference type="GeneID" id="30014843"/>
<comment type="caution">
    <text evidence="2">The sequence shown here is derived from an EMBL/GenBank/DDBJ whole genome shotgun (WGS) entry which is preliminary data.</text>
</comment>
<sequence>MSSKRTKRHSAPAHFSRDEDSEGEEVSRMEIDSTSHQLRRNEDSLRKSMTIDVGLRKGQRQQRLEEEFEIQFRELEAQVDDRAERHQEDM</sequence>
<dbReference type="Proteomes" id="UP000078343">
    <property type="component" value="Unassembled WGS sequence"/>
</dbReference>
<evidence type="ECO:0000256" key="1">
    <source>
        <dbReference type="SAM" id="MobiDB-lite"/>
    </source>
</evidence>
<feature type="compositionally biased region" description="Basic and acidic residues" evidence="1">
    <location>
        <begin position="25"/>
        <end position="45"/>
    </location>
</feature>
<name>A0A178Z7F3_9EURO</name>
<dbReference type="RefSeq" id="XP_018688342.1">
    <property type="nucleotide sequence ID" value="XM_018842181.1"/>
</dbReference>
<feature type="region of interest" description="Disordered" evidence="1">
    <location>
        <begin position="1"/>
        <end position="45"/>
    </location>
</feature>
<feature type="compositionally biased region" description="Basic residues" evidence="1">
    <location>
        <begin position="1"/>
        <end position="11"/>
    </location>
</feature>
<dbReference type="OrthoDB" id="4120715at2759"/>
<dbReference type="AlphaFoldDB" id="A0A178Z7F3"/>
<reference evidence="2 3" key="1">
    <citation type="submission" date="2016-04" db="EMBL/GenBank/DDBJ databases">
        <title>Draft genome of Fonsecaea erecta CBS 125763.</title>
        <authorList>
            <person name="Weiss V.A."/>
            <person name="Vicente V.A."/>
            <person name="Raittz R.T."/>
            <person name="Moreno L.F."/>
            <person name="De Souza E.M."/>
            <person name="Pedrosa F.O."/>
            <person name="Steffens M.B."/>
            <person name="Faoro H."/>
            <person name="Tadra-Sfeir M.Z."/>
            <person name="Najafzadeh M.J."/>
            <person name="Felipe M.S."/>
            <person name="Teixeira M."/>
            <person name="Sun J."/>
            <person name="Xi L."/>
            <person name="Gomes R."/>
            <person name="De Azevedo C.M."/>
            <person name="Salgado C.G."/>
            <person name="Da Silva M.B."/>
            <person name="Nascimento M.F."/>
            <person name="Queiroz-Telles F."/>
            <person name="Attili D.S."/>
            <person name="Gorbushina A."/>
        </authorList>
    </citation>
    <scope>NUCLEOTIDE SEQUENCE [LARGE SCALE GENOMIC DNA]</scope>
    <source>
        <strain evidence="2 3">CBS 125763</strain>
    </source>
</reference>
<protein>
    <submittedName>
        <fullName evidence="2">Uncharacterized protein</fullName>
    </submittedName>
</protein>
<dbReference type="EMBL" id="LVYI01000012">
    <property type="protein sequence ID" value="OAP54975.1"/>
    <property type="molecule type" value="Genomic_DNA"/>
</dbReference>